<feature type="chain" id="PRO_5017588195" evidence="1">
    <location>
        <begin position="23"/>
        <end position="338"/>
    </location>
</feature>
<dbReference type="InterPro" id="IPR018707">
    <property type="entry name" value="LpxR"/>
</dbReference>
<gene>
    <name evidence="2" type="ORF">DZC52_03375</name>
</gene>
<organism evidence="2 3">
    <name type="scientific">Wenzhouxiangella sediminis</name>
    <dbReference type="NCBI Taxonomy" id="1792836"/>
    <lineage>
        <taxon>Bacteria</taxon>
        <taxon>Pseudomonadati</taxon>
        <taxon>Pseudomonadota</taxon>
        <taxon>Gammaproteobacteria</taxon>
        <taxon>Chromatiales</taxon>
        <taxon>Wenzhouxiangellaceae</taxon>
        <taxon>Wenzhouxiangella</taxon>
    </lineage>
</organism>
<dbReference type="Gene3D" id="2.40.128.140">
    <property type="entry name" value="Outer membrane protein"/>
    <property type="match status" value="1"/>
</dbReference>
<sequence>MTRSSNRLAALLALGISIAAGAQDDAVDGENDNLDQHAIWIVEYENDIFANEDRYYTNGIRLSRVGQVRTPPSWLADVARRFPGVDDADVLPYRLSISHNLYTPRSIEQPQYPPDDRPYAAWLNVQFATGTASERGADRVHVGLGIVGPLAFGEEIQKAVHSAMGSPEPVGWDSQIRNEPTLQLGYDRFRRFIELGEDDAPGFDATWTAGSMIGNAHTHLSAGGFFRIGHNLPRGYGPPRITPAISGAGYFMPTRGPAWYLYGGVEGRRVFRDMFIEGNTFGGVEGVSRKRHVGEVFGGFVYTRGPFRFAYTHVWRTREFVGQNEGQTYGALSFSLWW</sequence>
<dbReference type="EMBL" id="QUZK01000014">
    <property type="protein sequence ID" value="RFF32047.1"/>
    <property type="molecule type" value="Genomic_DNA"/>
</dbReference>
<evidence type="ECO:0000256" key="1">
    <source>
        <dbReference type="SAM" id="SignalP"/>
    </source>
</evidence>
<comment type="caution">
    <text evidence="2">The sequence shown here is derived from an EMBL/GenBank/DDBJ whole genome shotgun (WGS) entry which is preliminary data.</text>
</comment>
<name>A0A3E1KCU6_9GAMM</name>
<evidence type="ECO:0000313" key="3">
    <source>
        <dbReference type="Proteomes" id="UP000260351"/>
    </source>
</evidence>
<proteinExistence type="predicted"/>
<dbReference type="OrthoDB" id="9776275at2"/>
<protein>
    <submittedName>
        <fullName evidence="2">Lipid A deacylase LpxR family protein</fullName>
    </submittedName>
</protein>
<dbReference type="RefSeq" id="WP_116649706.1">
    <property type="nucleotide sequence ID" value="NZ_QUZK01000014.1"/>
</dbReference>
<dbReference type="AlphaFoldDB" id="A0A3E1KCU6"/>
<keyword evidence="3" id="KW-1185">Reference proteome</keyword>
<feature type="signal peptide" evidence="1">
    <location>
        <begin position="1"/>
        <end position="22"/>
    </location>
</feature>
<keyword evidence="1" id="KW-0732">Signal</keyword>
<dbReference type="InterPro" id="IPR037107">
    <property type="entry name" value="Put_OMP_sf"/>
</dbReference>
<dbReference type="Pfam" id="PF09982">
    <property type="entry name" value="LpxR"/>
    <property type="match status" value="1"/>
</dbReference>
<accession>A0A3E1KCU6</accession>
<evidence type="ECO:0000313" key="2">
    <source>
        <dbReference type="EMBL" id="RFF32047.1"/>
    </source>
</evidence>
<dbReference type="Proteomes" id="UP000260351">
    <property type="component" value="Unassembled WGS sequence"/>
</dbReference>
<reference evidence="2 3" key="1">
    <citation type="submission" date="2018-08" db="EMBL/GenBank/DDBJ databases">
        <title>Wenzhouxiangella salilacus sp. nov., a novel bacterium isolated from a saline lake in Xinjiang Province, China.</title>
        <authorList>
            <person name="Han S."/>
        </authorList>
    </citation>
    <scope>NUCLEOTIDE SEQUENCE [LARGE SCALE GENOMIC DNA]</scope>
    <source>
        <strain evidence="2 3">XDB06</strain>
    </source>
</reference>